<reference evidence="3 4" key="1">
    <citation type="journal article" date="2024" name="Nat. Commun.">
        <title>Phylogenomics reveals the evolutionary origins of lichenization in chlorophyte algae.</title>
        <authorList>
            <person name="Puginier C."/>
            <person name="Libourel C."/>
            <person name="Otte J."/>
            <person name="Skaloud P."/>
            <person name="Haon M."/>
            <person name="Grisel S."/>
            <person name="Petersen M."/>
            <person name="Berrin J.G."/>
            <person name="Delaux P.M."/>
            <person name="Dal Grande F."/>
            <person name="Keller J."/>
        </authorList>
    </citation>
    <scope>NUCLEOTIDE SEQUENCE [LARGE SCALE GENOMIC DNA]</scope>
    <source>
        <strain evidence="3 4">SAG 245.80</strain>
    </source>
</reference>
<name>A0AAW1SFM8_9CHLO</name>
<evidence type="ECO:0000313" key="4">
    <source>
        <dbReference type="Proteomes" id="UP001445335"/>
    </source>
</evidence>
<dbReference type="EMBL" id="JALJOU010000003">
    <property type="protein sequence ID" value="KAK9845280.1"/>
    <property type="molecule type" value="Genomic_DNA"/>
</dbReference>
<keyword evidence="1" id="KW-0175">Coiled coil</keyword>
<organism evidence="3 4">
    <name type="scientific">Elliptochloris bilobata</name>
    <dbReference type="NCBI Taxonomy" id="381761"/>
    <lineage>
        <taxon>Eukaryota</taxon>
        <taxon>Viridiplantae</taxon>
        <taxon>Chlorophyta</taxon>
        <taxon>core chlorophytes</taxon>
        <taxon>Trebouxiophyceae</taxon>
        <taxon>Trebouxiophyceae incertae sedis</taxon>
        <taxon>Elliptochloris clade</taxon>
        <taxon>Elliptochloris</taxon>
    </lineage>
</organism>
<feature type="compositionally biased region" description="Gly residues" evidence="2">
    <location>
        <begin position="204"/>
        <end position="234"/>
    </location>
</feature>
<dbReference type="PANTHER" id="PTHR10476">
    <property type="entry name" value="CHARGED MULTIVESICULAR BODY PROTEIN"/>
    <property type="match status" value="1"/>
</dbReference>
<feature type="compositionally biased region" description="Low complexity" evidence="2">
    <location>
        <begin position="235"/>
        <end position="245"/>
    </location>
</feature>
<comment type="caution">
    <text evidence="3">The sequence shown here is derived from an EMBL/GenBank/DDBJ whole genome shotgun (WGS) entry which is preliminary data.</text>
</comment>
<keyword evidence="4" id="KW-1185">Reference proteome</keyword>
<feature type="region of interest" description="Disordered" evidence="2">
    <location>
        <begin position="190"/>
        <end position="275"/>
    </location>
</feature>
<evidence type="ECO:0000256" key="1">
    <source>
        <dbReference type="SAM" id="Coils"/>
    </source>
</evidence>
<gene>
    <name evidence="3" type="ORF">WJX81_002158</name>
</gene>
<dbReference type="GO" id="GO:0007034">
    <property type="term" value="P:vacuolar transport"/>
    <property type="evidence" value="ECO:0007669"/>
    <property type="project" value="InterPro"/>
</dbReference>
<evidence type="ECO:0000256" key="2">
    <source>
        <dbReference type="SAM" id="MobiDB-lite"/>
    </source>
</evidence>
<proteinExistence type="predicted"/>
<dbReference type="InterPro" id="IPR005024">
    <property type="entry name" value="Snf7_fam"/>
</dbReference>
<accession>A0AAW1SFM8</accession>
<dbReference type="Gene3D" id="6.10.140.1230">
    <property type="match status" value="1"/>
</dbReference>
<dbReference type="AlphaFoldDB" id="A0AAW1SFM8"/>
<dbReference type="Proteomes" id="UP001445335">
    <property type="component" value="Unassembled WGS sequence"/>
</dbReference>
<protein>
    <submittedName>
        <fullName evidence="3">Uncharacterized protein</fullName>
    </submittedName>
</protein>
<dbReference type="Pfam" id="PF03357">
    <property type="entry name" value="Snf7"/>
    <property type="match status" value="1"/>
</dbReference>
<sequence>MDWLFGKRKTPAEMLRENKRMLDKAIRDLDRERMALQNQEKKLIVEIKKTAKQGQMDAVKVMAKSLVRNRHAVTKMYGLKSQLQAVSLRIATLKSTQAMADAMRGATQAMGAMNKQMNLPALTKIMRDFERQNEKMEMTSEMMGDAVDDAFEGEGEEEESADLVNQVLDEIGVNLGEQMVSAPGKAGAIAAQAAAEPEPEAMGLGAGPSGPPAGGRPGGGPRPPGGGGGGGGGALPSVPAVPSAGPAGGAPGGAPAAGDGIDEDLQARLNNLRKS</sequence>
<feature type="coiled-coil region" evidence="1">
    <location>
        <begin position="12"/>
        <end position="46"/>
    </location>
</feature>
<evidence type="ECO:0000313" key="3">
    <source>
        <dbReference type="EMBL" id="KAK9845280.1"/>
    </source>
</evidence>
<feature type="compositionally biased region" description="Low complexity" evidence="2">
    <location>
        <begin position="190"/>
        <end position="203"/>
    </location>
</feature>